<dbReference type="SUPFAM" id="SSF50044">
    <property type="entry name" value="SH3-domain"/>
    <property type="match status" value="1"/>
</dbReference>
<dbReference type="GO" id="GO:0005516">
    <property type="term" value="F:calmodulin binding"/>
    <property type="evidence" value="ECO:0007669"/>
    <property type="project" value="UniProtKB-KW"/>
</dbReference>
<dbReference type="GO" id="GO:0016328">
    <property type="term" value="C:lateral plasma membrane"/>
    <property type="evidence" value="ECO:0007669"/>
    <property type="project" value="UniProtKB-ARBA"/>
</dbReference>
<dbReference type="InterPro" id="IPR002017">
    <property type="entry name" value="Spectrin_repeat"/>
</dbReference>
<comment type="subcellular location">
    <subcellularLocation>
        <location evidence="1">Cytoplasm</location>
        <location evidence="1">Cytoskeleton</location>
    </subcellularLocation>
</comment>
<keyword evidence="10" id="KW-0206">Cytoskeleton</keyword>
<dbReference type="PRINTS" id="PR00452">
    <property type="entry name" value="SH3DOMAIN"/>
</dbReference>
<evidence type="ECO:0000259" key="13">
    <source>
        <dbReference type="PROSITE" id="PS50002"/>
    </source>
</evidence>
<dbReference type="PRINTS" id="PR01887">
    <property type="entry name" value="SPECTRNALPHA"/>
</dbReference>
<dbReference type="Gene3D" id="2.30.30.40">
    <property type="entry name" value="SH3 Domains"/>
    <property type="match status" value="1"/>
</dbReference>
<dbReference type="InParanoid" id="A0A0N1ICQ0"/>
<dbReference type="GO" id="GO:0003779">
    <property type="term" value="F:actin binding"/>
    <property type="evidence" value="ECO:0007669"/>
    <property type="project" value="UniProtKB-KW"/>
</dbReference>
<feature type="coiled-coil region" evidence="12">
    <location>
        <begin position="1279"/>
        <end position="1306"/>
    </location>
</feature>
<dbReference type="GO" id="GO:0008017">
    <property type="term" value="F:microtubule binding"/>
    <property type="evidence" value="ECO:0007669"/>
    <property type="project" value="UniProtKB-ARBA"/>
</dbReference>
<feature type="coiled-coil region" evidence="12">
    <location>
        <begin position="1660"/>
        <end position="1687"/>
    </location>
</feature>
<keyword evidence="6" id="KW-0597">Phosphoprotein</keyword>
<evidence type="ECO:0000256" key="4">
    <source>
        <dbReference type="ARBA" id="ARBA00022467"/>
    </source>
</evidence>
<gene>
    <name evidence="14" type="ORF">RR48_02552</name>
</gene>
<dbReference type="SMART" id="SM00326">
    <property type="entry name" value="SH3"/>
    <property type="match status" value="1"/>
</dbReference>
<evidence type="ECO:0000256" key="11">
    <source>
        <dbReference type="PROSITE-ProRule" id="PRU00192"/>
    </source>
</evidence>
<dbReference type="CDD" id="cd11808">
    <property type="entry name" value="SH3_Alpha_Spectrin"/>
    <property type="match status" value="1"/>
</dbReference>
<dbReference type="SUPFAM" id="SSF46966">
    <property type="entry name" value="Spectrin repeat"/>
    <property type="match status" value="14"/>
</dbReference>
<dbReference type="GO" id="GO:0051693">
    <property type="term" value="P:actin filament capping"/>
    <property type="evidence" value="ECO:0007669"/>
    <property type="project" value="UniProtKB-KW"/>
</dbReference>
<dbReference type="FunCoup" id="A0A0N1ICQ0">
    <property type="interactions" value="1002"/>
</dbReference>
<dbReference type="CDD" id="cd00176">
    <property type="entry name" value="SPEC"/>
    <property type="match status" value="11"/>
</dbReference>
<dbReference type="InterPro" id="IPR018159">
    <property type="entry name" value="Spectrin/alpha-actinin"/>
</dbReference>
<evidence type="ECO:0000256" key="9">
    <source>
        <dbReference type="ARBA" id="ARBA00023203"/>
    </source>
</evidence>
<evidence type="ECO:0000256" key="5">
    <source>
        <dbReference type="ARBA" id="ARBA00022490"/>
    </source>
</evidence>
<dbReference type="GO" id="GO:0031594">
    <property type="term" value="C:neuromuscular junction"/>
    <property type="evidence" value="ECO:0007669"/>
    <property type="project" value="UniProtKB-ARBA"/>
</dbReference>
<feature type="coiled-coil region" evidence="12">
    <location>
        <begin position="317"/>
        <end position="344"/>
    </location>
</feature>
<dbReference type="Pfam" id="PF00435">
    <property type="entry name" value="Spectrin"/>
    <property type="match status" value="16"/>
</dbReference>
<dbReference type="GO" id="GO:0045169">
    <property type="term" value="C:fusome"/>
    <property type="evidence" value="ECO:0007669"/>
    <property type="project" value="UniProtKB-ARBA"/>
</dbReference>
<dbReference type="PROSITE" id="PS50002">
    <property type="entry name" value="SH3"/>
    <property type="match status" value="1"/>
</dbReference>
<dbReference type="Gene3D" id="1.20.58.60">
    <property type="match status" value="17"/>
</dbReference>
<keyword evidence="5" id="KW-0963">Cytoplasm</keyword>
<keyword evidence="4" id="KW-0117">Actin capping</keyword>
<reference evidence="14 15" key="1">
    <citation type="journal article" date="2015" name="Nat. Commun.">
        <title>Outbred genome sequencing and CRISPR/Cas9 gene editing in butterflies.</title>
        <authorList>
            <person name="Li X."/>
            <person name="Fan D."/>
            <person name="Zhang W."/>
            <person name="Liu G."/>
            <person name="Zhang L."/>
            <person name="Zhao L."/>
            <person name="Fang X."/>
            <person name="Chen L."/>
            <person name="Dong Y."/>
            <person name="Chen Y."/>
            <person name="Ding Y."/>
            <person name="Zhao R."/>
            <person name="Feng M."/>
            <person name="Zhu Y."/>
            <person name="Feng Y."/>
            <person name="Jiang X."/>
            <person name="Zhu D."/>
            <person name="Xiang H."/>
            <person name="Feng X."/>
            <person name="Li S."/>
            <person name="Wang J."/>
            <person name="Zhang G."/>
            <person name="Kronforst M.R."/>
            <person name="Wang W."/>
        </authorList>
    </citation>
    <scope>NUCLEOTIDE SEQUENCE [LARGE SCALE GENOMIC DNA]</scope>
    <source>
        <strain evidence="14">Ya'a_city_454_Pm</strain>
        <tissue evidence="14">Whole body</tissue>
    </source>
</reference>
<keyword evidence="7" id="KW-0677">Repeat</keyword>
<keyword evidence="8" id="KW-0112">Calmodulin-binding</keyword>
<feature type="domain" description="SH3" evidence="13">
    <location>
        <begin position="994"/>
        <end position="1093"/>
    </location>
</feature>
<evidence type="ECO:0000256" key="8">
    <source>
        <dbReference type="ARBA" id="ARBA00022860"/>
    </source>
</evidence>
<evidence type="ECO:0000256" key="1">
    <source>
        <dbReference type="ARBA" id="ARBA00004245"/>
    </source>
</evidence>
<sequence>MEQIPPPKEVKILETAEDIQERREQVLNRYEDFKQEARAKREKLEDSRRFQYFKRDADELESWIQEKLQAASDESYKDPTNLQQIPPPKEVKILETAEDIQERREQAKIQKHQAFEAEVAAHSNAIVVLDNTGSEMIAANHFASDTIRRRLDELHRLWELLLSRLAEKGMKLQQALVLVQFLRHCDEVMFWIHDKETFVGADEFGSDLEHVEVLQRKFDEFQKDMAAQEYRVTEVNQLAERLVLEGHPERETIVKRKDELNEAWQRLRQMALMRQERLFGAHEIQRFNRDADETIAWISEKDVVLGSDDYGRDLATVQTLQRKHEGVERDLAALEDKVSTLDGEAARLAAIHGDHAPAIHAKRDEITQAWQKLVQKAKERRSELESSYALHRFLSDYRDLVSWVSDMRALIAADDLAKDVPGAEALLERHQEHKGEMEAREDVIASCCAHGSALAAGGHRAAAEVQSALDSLRRDADALRTLWEQRRVLYLQCMDLQLFYRDTEQADAWMHKQEAFLANEDVGDSLDSVEALLKKHEDFEKSLAAQEEKIKALDEFASKLIDGQHYAADDVAQRREMLLERRAALLEKSNQRRALLEDAYKYQQFERDCDETKGWINEKLKFATDDSYLDPTNLNGKVQKHQNFEQELQANKPRVDEITAAGARLLEQEHFAQPQIESRLGELAGMWERLVQASELKGSKLQEAAAQQQFNRASEDIELWLSEVEGQLLSEDYGKDLTSVQNLQKKHALLEADVSSHAERIEALRAQAEQFIERGHFDADNIKAKRDGLVARYAALDKPMAVRKRRLLDSLQAQQLFRDLDDEAAWIREKEPIIASTNRGRDLIGVQNLMKKHQAVMGEMAQHEARVEAVRAAGAALRAAGHFAAEDIAARLQQLHTQWTQLQEKALQRKQDLEDSLQAQQYFADANEAESWMREKEPMANTQDYGKDEDSSEALLKKHEALLSDLEAFGNTIKALREQANSCRQQESPVVDVSGKECVVALYDYAEKSPREVSMKRGDVLTLLNSNNKLFDLKRFLNFHENVGSWLLAVIIENVFVSDRKKDNDILSHDWWKVEVNDRQGFVPAAYVKKIDAGLSSSQQNLADSSSIAARQNQIEGQYDNLLGLARERQNKLNETVKAYVLVREAAELATWIKDKEMHAQVQDVGEDLEQVEVMQKKFDDFQNDLRANEVRLAEMNEIAVQLMTVGQTEAALKIKTQMQELNSKWTSLQQLTAERAAQLGSAHEVQRFHRDVDETKDWIAEKEAALATDDLGKDLRSVQTLQRKHEGLERDLAALGDKIRQLDDTANRLMATHGDCADATYSKQREINDAWQQLQARANARKEKLLDSYDLQRFLSDYRDLMAWINSMMALVSSEELANDVTGAEALLERHQEHRTEMDARAGTFQALELFGQQLLQGGHYASVDIQEKLNAMGDARQELEKAWVARRMKLDQNLELQLFYRDCEQAEGWMGAREAFLAPADQPEDQADSAAADNVEQLIKKHEDFDKAINAHEEKIAQLQTLADQLIASDHYAADPIDKKRKQVLDRWRHLKEALIEKRSRLGDEQTLQQFSRDADEMENWIAEKLQLATEESYKARLASIADQWEFLTQKTTEKSLKLKEANKQRTYIAAVKDLDFWLGEVESLLTSEDSGKDLASVQNLMKKHQLVEADIQAHEDRIADMNTQADALVSSGQFDSAGIGSRRAAINERFERVRNLAAHRRARLHEANTLHQFFRDIADEESWIKEKKLLVASDDYGRDLTGVQNLLKKHKRLEAELASHEPAIQAVQEAGEKLMDVSNLDVPEIEQRLKALALAWAELQALAEERGAKLQQSLAYQQFLAKVDEEEAWISEKQQLVVVSECGDSMAAVQGLLKKHEALEAELAARGDRVRELTADGETLLAAGNLHADALSQRLHALQADVVESWIADKETHVRSDEFGRDLSTVQTLLTKQDTFDAGLAAFEHEGIQNITQLREQLVAGGHEQAAAISKRHGDVLARWQRLLADSAARKQRLLQLQDQFRQIEELYLTFAKKVYT</sequence>
<protein>
    <submittedName>
        <fullName evidence="14">Spectrin alpha chain</fullName>
    </submittedName>
</protein>
<dbReference type="InterPro" id="IPR001452">
    <property type="entry name" value="SH3_domain"/>
</dbReference>
<dbReference type="GO" id="GO:0045170">
    <property type="term" value="C:spectrosome"/>
    <property type="evidence" value="ECO:0007669"/>
    <property type="project" value="UniProtKB-ARBA"/>
</dbReference>
<dbReference type="GO" id="GO:0016199">
    <property type="term" value="P:axon midline choice point recognition"/>
    <property type="evidence" value="ECO:0007669"/>
    <property type="project" value="UniProtKB-ARBA"/>
</dbReference>
<dbReference type="FunFam" id="1.20.58.60:FF:000020">
    <property type="entry name" value="Spectrin alpha chain, non-erythrocytic 1"/>
    <property type="match status" value="6"/>
</dbReference>
<dbReference type="FunFam" id="1.20.58.60:FF:000007">
    <property type="entry name" value="Spectrin alpha chain non-erythrocytic 1"/>
    <property type="match status" value="2"/>
</dbReference>
<feature type="coiled-coil region" evidence="12">
    <location>
        <begin position="16"/>
        <end position="47"/>
    </location>
</feature>
<keyword evidence="3 11" id="KW-0728">SH3 domain</keyword>
<evidence type="ECO:0000256" key="12">
    <source>
        <dbReference type="SAM" id="Coils"/>
    </source>
</evidence>
<feature type="coiled-coil region" evidence="12">
    <location>
        <begin position="1497"/>
        <end position="1531"/>
    </location>
</feature>
<evidence type="ECO:0000256" key="6">
    <source>
        <dbReference type="ARBA" id="ARBA00022553"/>
    </source>
</evidence>
<dbReference type="GO" id="GO:0005856">
    <property type="term" value="C:cytoskeleton"/>
    <property type="evidence" value="ECO:0007669"/>
    <property type="project" value="UniProtKB-SubCell"/>
</dbReference>
<dbReference type="Proteomes" id="UP000053240">
    <property type="component" value="Unassembled WGS sequence"/>
</dbReference>
<dbReference type="EMBL" id="KQ459781">
    <property type="protein sequence ID" value="KPJ19993.1"/>
    <property type="molecule type" value="Genomic_DNA"/>
</dbReference>
<dbReference type="PANTHER" id="PTHR11915">
    <property type="entry name" value="SPECTRIN/FILAMIN RELATED CYTOSKELETAL PROTEIN"/>
    <property type="match status" value="1"/>
</dbReference>
<dbReference type="FunFam" id="1.20.58.60:FF:000013">
    <property type="entry name" value="Spectrin alpha chain, non-erythrocytic 1"/>
    <property type="match status" value="2"/>
</dbReference>
<feature type="coiled-coil region" evidence="12">
    <location>
        <begin position="740"/>
        <end position="774"/>
    </location>
</feature>
<keyword evidence="15" id="KW-1185">Reference proteome</keyword>
<dbReference type="SMART" id="SM00150">
    <property type="entry name" value="SPEC"/>
    <property type="match status" value="17"/>
</dbReference>
<evidence type="ECO:0000256" key="10">
    <source>
        <dbReference type="ARBA" id="ARBA00023212"/>
    </source>
</evidence>
<dbReference type="GO" id="GO:0007026">
    <property type="term" value="P:negative regulation of microtubule depolymerization"/>
    <property type="evidence" value="ECO:0007669"/>
    <property type="project" value="UniProtKB-ARBA"/>
</dbReference>
<dbReference type="Pfam" id="PF00018">
    <property type="entry name" value="SH3_1"/>
    <property type="match status" value="1"/>
</dbReference>
<name>A0A0N1ICQ0_PAPMA</name>
<proteinExistence type="inferred from homology"/>
<evidence type="ECO:0000256" key="3">
    <source>
        <dbReference type="ARBA" id="ARBA00022443"/>
    </source>
</evidence>
<dbReference type="STRING" id="76193.A0A0N1ICQ0"/>
<evidence type="ECO:0000256" key="2">
    <source>
        <dbReference type="ARBA" id="ARBA00006826"/>
    </source>
</evidence>
<dbReference type="GO" id="GO:0042062">
    <property type="term" value="P:long-term strengthening of neuromuscular junction"/>
    <property type="evidence" value="ECO:0007669"/>
    <property type="project" value="UniProtKB-ARBA"/>
</dbReference>
<dbReference type="InterPro" id="IPR036028">
    <property type="entry name" value="SH3-like_dom_sf"/>
</dbReference>
<dbReference type="GO" id="GO:0048790">
    <property type="term" value="P:maintenance of presynaptic active zone structure"/>
    <property type="evidence" value="ECO:0007669"/>
    <property type="project" value="UniProtKB-ARBA"/>
</dbReference>
<evidence type="ECO:0000313" key="15">
    <source>
        <dbReference type="Proteomes" id="UP000053240"/>
    </source>
</evidence>
<dbReference type="GO" id="GO:0007274">
    <property type="term" value="P:neuromuscular synaptic transmission"/>
    <property type="evidence" value="ECO:0007669"/>
    <property type="project" value="UniProtKB-ARBA"/>
</dbReference>
<organism evidence="14 15">
    <name type="scientific">Papilio machaon</name>
    <name type="common">Old World swallowtail butterfly</name>
    <dbReference type="NCBI Taxonomy" id="76193"/>
    <lineage>
        <taxon>Eukaryota</taxon>
        <taxon>Metazoa</taxon>
        <taxon>Ecdysozoa</taxon>
        <taxon>Arthropoda</taxon>
        <taxon>Hexapoda</taxon>
        <taxon>Insecta</taxon>
        <taxon>Pterygota</taxon>
        <taxon>Neoptera</taxon>
        <taxon>Endopterygota</taxon>
        <taxon>Lepidoptera</taxon>
        <taxon>Glossata</taxon>
        <taxon>Ditrysia</taxon>
        <taxon>Papilionoidea</taxon>
        <taxon>Papilionidae</taxon>
        <taxon>Papilioninae</taxon>
        <taxon>Papilio</taxon>
    </lineage>
</organism>
<keyword evidence="12" id="KW-0175">Coiled coil</keyword>
<dbReference type="Gene3D" id="1.20.5.170">
    <property type="match status" value="1"/>
</dbReference>
<dbReference type="FunFam" id="1.20.58.60:FF:000017">
    <property type="entry name" value="Spectrin alpha chain, non-erythrocytic 1"/>
    <property type="match status" value="2"/>
</dbReference>
<keyword evidence="9" id="KW-0009">Actin-binding</keyword>
<accession>A0A0N1ICQ0</accession>
<evidence type="ECO:0000256" key="7">
    <source>
        <dbReference type="ARBA" id="ARBA00022737"/>
    </source>
</evidence>
<comment type="similarity">
    <text evidence="2">Belongs to the spectrin family.</text>
</comment>
<evidence type="ECO:0000313" key="14">
    <source>
        <dbReference type="EMBL" id="KPJ19993.1"/>
    </source>
</evidence>
<dbReference type="InterPro" id="IPR035825">
    <property type="entry name" value="Alpha_Spectrin_SH3"/>
</dbReference>